<reference evidence="3" key="1">
    <citation type="journal article" date="2019" name="Int. J. Syst. Evol. Microbiol.">
        <title>The Global Catalogue of Microorganisms (GCM) 10K type strain sequencing project: providing services to taxonomists for standard genome sequencing and annotation.</title>
        <authorList>
            <consortium name="The Broad Institute Genomics Platform"/>
            <consortium name="The Broad Institute Genome Sequencing Center for Infectious Disease"/>
            <person name="Wu L."/>
            <person name="Ma J."/>
        </authorList>
    </citation>
    <scope>NUCLEOTIDE SEQUENCE [LARGE SCALE GENOMIC DNA]</scope>
    <source>
        <strain evidence="3">JCM 15591</strain>
    </source>
</reference>
<dbReference type="PANTHER" id="PTHR47396:SF1">
    <property type="entry name" value="ATP-DEPENDENT HELICASE IRC3-RELATED"/>
    <property type="match status" value="1"/>
</dbReference>
<dbReference type="Pfam" id="PF04851">
    <property type="entry name" value="ResIII"/>
    <property type="match status" value="1"/>
</dbReference>
<evidence type="ECO:0000313" key="3">
    <source>
        <dbReference type="Proteomes" id="UP001501475"/>
    </source>
</evidence>
<proteinExistence type="predicted"/>
<feature type="domain" description="Helicase/UvrB N-terminal" evidence="1">
    <location>
        <begin position="17"/>
        <end position="207"/>
    </location>
</feature>
<gene>
    <name evidence="2" type="ORF">GCM10009810_23240</name>
</gene>
<dbReference type="EMBL" id="BAAAPN010000052">
    <property type="protein sequence ID" value="GAA1763385.1"/>
    <property type="molecule type" value="Genomic_DNA"/>
</dbReference>
<keyword evidence="3" id="KW-1185">Reference proteome</keyword>
<accession>A0ABP4WYI8</accession>
<dbReference type="SUPFAM" id="SSF52540">
    <property type="entry name" value="P-loop containing nucleoside triphosphate hydrolases"/>
    <property type="match status" value="2"/>
</dbReference>
<name>A0ABP4WYI8_9MICO</name>
<dbReference type="RefSeq" id="WP_344066377.1">
    <property type="nucleotide sequence ID" value="NZ_BAAAPN010000052.1"/>
</dbReference>
<sequence length="848" mass="92808">MSIDYDPGLVEQVSYNLDLREPNQLALDAVAKALDTAEPGARFIADLATGVGKTYIAGGLLDYLHESGVRNVLIVTPGSTIQRKTIDNLTPGHPKYLRGLQSRPMVITLDTVERGEVGAALADPDRFKVFVFTVQSLLRPNKADRRRAFQPHETLGTAVRTYLETAEDLVVIADEHHVYYSGSAKKFEAAITELHPLATIGLTATPHESSESMIVYRYPLSEAIADGWVKIPVLVTRQDGIHDVRTQLADGLTLLDAKREAMLAYCGQVRGRKFAEPVMFLVASTIEEATEYRDLLVGSDMLGSAEQVLLVTSEEPDTTLALLDKLEDPDSPVRAVVSVSMLKEGWDVKNIYVIASVRSMESNLLTEQILGRGLRLPFGQRTGNPMLDTVEVLSHRSFASLLKQAKSLLEQTLGDRVDEASMVVNPIDGRHASGVGLGADGEMPADVSFPDSGTVEFELPGFAATDPNQDTLFDLDPDEEPGEATRHTGLMVSTLDDRVHAGAAANEALRRVLTPRTPGGVSIPLFLPSVVTRWVRDRFTLASINLDSVEALGQTFAKDNAPTLMRKAVDAERDSSGEAHVVIRDQVEQVIASQTVMPFDTIENDLVGRLIRTNAVEASVGELNAAVGVAKAFLAGAGVTESTPWRPEHGRLATARLTEWIATKQTSSPAREVREVRPVRWPEPSERYETKPPADRQVVTSSREFVRGYPYAGYAKAVYEVNDFDAYSTEFVLADLFERSSAVRAWVRVDETVPLRITYLSGAVQRQYEPDFIVIDAEGVHWIVEGKRDSEMSSPIVIAKRDAAAAWVNTVNASAEVHETWAYLLASESVCAAATSWDALRSGSQVFR</sequence>
<evidence type="ECO:0000313" key="2">
    <source>
        <dbReference type="EMBL" id="GAA1763385.1"/>
    </source>
</evidence>
<dbReference type="InterPro" id="IPR050742">
    <property type="entry name" value="Helicase_Restrict-Modif_Enz"/>
</dbReference>
<dbReference type="PANTHER" id="PTHR47396">
    <property type="entry name" value="TYPE I RESTRICTION ENZYME ECOKI R PROTEIN"/>
    <property type="match status" value="1"/>
</dbReference>
<dbReference type="Proteomes" id="UP001501475">
    <property type="component" value="Unassembled WGS sequence"/>
</dbReference>
<dbReference type="Gene3D" id="3.40.50.300">
    <property type="entry name" value="P-loop containing nucleotide triphosphate hydrolases"/>
    <property type="match status" value="2"/>
</dbReference>
<dbReference type="InterPro" id="IPR006935">
    <property type="entry name" value="Helicase/UvrB_N"/>
</dbReference>
<evidence type="ECO:0000259" key="1">
    <source>
        <dbReference type="Pfam" id="PF04851"/>
    </source>
</evidence>
<comment type="caution">
    <text evidence="2">The sequence shown here is derived from an EMBL/GenBank/DDBJ whole genome shotgun (WGS) entry which is preliminary data.</text>
</comment>
<protein>
    <recommendedName>
        <fullName evidence="1">Helicase/UvrB N-terminal domain-containing protein</fullName>
    </recommendedName>
</protein>
<dbReference type="InterPro" id="IPR027417">
    <property type="entry name" value="P-loop_NTPase"/>
</dbReference>
<organism evidence="2 3">
    <name type="scientific">Nostocoides vanveenii</name>
    <dbReference type="NCBI Taxonomy" id="330835"/>
    <lineage>
        <taxon>Bacteria</taxon>
        <taxon>Bacillati</taxon>
        <taxon>Actinomycetota</taxon>
        <taxon>Actinomycetes</taxon>
        <taxon>Micrococcales</taxon>
        <taxon>Intrasporangiaceae</taxon>
        <taxon>Nostocoides</taxon>
    </lineage>
</organism>